<reference evidence="4 5" key="1">
    <citation type="submission" date="2021-03" db="EMBL/GenBank/DDBJ databases">
        <title>Sequencing the genomes of 1000 actinobacteria strains.</title>
        <authorList>
            <person name="Klenk H.-P."/>
        </authorList>
    </citation>
    <scope>NUCLEOTIDE SEQUENCE [LARGE SCALE GENOMIC DNA]</scope>
    <source>
        <strain evidence="4 5">DSM 15797</strain>
    </source>
</reference>
<dbReference type="EMBL" id="JAGIOF010000003">
    <property type="protein sequence ID" value="MBP2388377.1"/>
    <property type="molecule type" value="Genomic_DNA"/>
</dbReference>
<feature type="compositionally biased region" description="Low complexity" evidence="1">
    <location>
        <begin position="51"/>
        <end position="68"/>
    </location>
</feature>
<dbReference type="Pfam" id="PF26526">
    <property type="entry name" value="DUF8175"/>
    <property type="match status" value="1"/>
</dbReference>
<dbReference type="Proteomes" id="UP001296993">
    <property type="component" value="Unassembled WGS sequence"/>
</dbReference>
<protein>
    <recommendedName>
        <fullName evidence="3">DUF8175 domain-containing protein</fullName>
    </recommendedName>
</protein>
<keyword evidence="2" id="KW-0472">Membrane</keyword>
<dbReference type="InterPro" id="IPR058488">
    <property type="entry name" value="DUF8175"/>
</dbReference>
<gene>
    <name evidence="4" type="ORF">JOF47_003950</name>
</gene>
<keyword evidence="5" id="KW-1185">Reference proteome</keyword>
<sequence>MAEEQDPLGKSWKRWGGILALILAVVVLGIVLIPKPTPTLENTPMVQATDPAQAAPSTSAGSSAPSTGDCPALSTDASFPNDPPATEWKRHPAGMLLPVSKEHGAAKQDGDFWRCFSHTPTGAVFAGATLSFEFSSAGVLEAAAESPQREAIFNAQKNASGSGEYPAITGYRVMNSSKEKASVEYLAPYGEQSFALRINVLWDKKSSDWRLDLSSGEPTTDVVTDTSAFTRWK</sequence>
<name>A0ABS4XIU3_9MICC</name>
<keyword evidence="2" id="KW-0812">Transmembrane</keyword>
<feature type="domain" description="DUF8175" evidence="3">
    <location>
        <begin position="53"/>
        <end position="230"/>
    </location>
</feature>
<evidence type="ECO:0000256" key="2">
    <source>
        <dbReference type="SAM" id="Phobius"/>
    </source>
</evidence>
<evidence type="ECO:0000256" key="1">
    <source>
        <dbReference type="SAM" id="MobiDB-lite"/>
    </source>
</evidence>
<dbReference type="RefSeq" id="WP_210001937.1">
    <property type="nucleotide sequence ID" value="NZ_BAAAJY010000001.1"/>
</dbReference>
<evidence type="ECO:0000313" key="4">
    <source>
        <dbReference type="EMBL" id="MBP2388377.1"/>
    </source>
</evidence>
<accession>A0ABS4XIU3</accession>
<feature type="region of interest" description="Disordered" evidence="1">
    <location>
        <begin position="50"/>
        <end position="87"/>
    </location>
</feature>
<evidence type="ECO:0000259" key="3">
    <source>
        <dbReference type="Pfam" id="PF26526"/>
    </source>
</evidence>
<proteinExistence type="predicted"/>
<comment type="caution">
    <text evidence="4">The sequence shown here is derived from an EMBL/GenBank/DDBJ whole genome shotgun (WGS) entry which is preliminary data.</text>
</comment>
<feature type="transmembrane region" description="Helical" evidence="2">
    <location>
        <begin position="15"/>
        <end position="33"/>
    </location>
</feature>
<organism evidence="4 5">
    <name type="scientific">Paeniglutamicibacter kerguelensis</name>
    <dbReference type="NCBI Taxonomy" id="254788"/>
    <lineage>
        <taxon>Bacteria</taxon>
        <taxon>Bacillati</taxon>
        <taxon>Actinomycetota</taxon>
        <taxon>Actinomycetes</taxon>
        <taxon>Micrococcales</taxon>
        <taxon>Micrococcaceae</taxon>
        <taxon>Paeniglutamicibacter</taxon>
    </lineage>
</organism>
<keyword evidence="2" id="KW-1133">Transmembrane helix</keyword>
<evidence type="ECO:0000313" key="5">
    <source>
        <dbReference type="Proteomes" id="UP001296993"/>
    </source>
</evidence>